<keyword evidence="5 12" id="KW-0812">Transmembrane</keyword>
<dbReference type="GO" id="GO:0006508">
    <property type="term" value="P:proteolysis"/>
    <property type="evidence" value="ECO:0007669"/>
    <property type="project" value="UniProtKB-KW"/>
</dbReference>
<dbReference type="CDD" id="cd07328">
    <property type="entry name" value="M48_Ste24p_like"/>
    <property type="match status" value="1"/>
</dbReference>
<comment type="cofactor">
    <cofactor evidence="1">
        <name>Zn(2+)</name>
        <dbReference type="ChEBI" id="CHEBI:29105"/>
    </cofactor>
</comment>
<evidence type="ECO:0000256" key="8">
    <source>
        <dbReference type="ARBA" id="ARBA00022833"/>
    </source>
</evidence>
<feature type="transmembrane region" description="Helical" evidence="12">
    <location>
        <begin position="575"/>
        <end position="598"/>
    </location>
</feature>
<reference evidence="15" key="1">
    <citation type="submission" date="2019-04" db="EMBL/GenBank/DDBJ databases">
        <title>Genome sequence of Pseudomonas putida 1290, an auxin catabolizing strain.</title>
        <authorList>
            <person name="Laird T.S."/>
            <person name="Leveau J.H.J."/>
        </authorList>
    </citation>
    <scope>NUCLEOTIDE SEQUENCE [LARGE SCALE GENOMIC DNA]</scope>
    <source>
        <strain evidence="15">1290</strain>
    </source>
</reference>
<evidence type="ECO:0000256" key="10">
    <source>
        <dbReference type="ARBA" id="ARBA00023049"/>
    </source>
</evidence>
<feature type="transmembrane region" description="Helical" evidence="12">
    <location>
        <begin position="180"/>
        <end position="202"/>
    </location>
</feature>
<dbReference type="InterPro" id="IPR050083">
    <property type="entry name" value="HtpX_protease"/>
</dbReference>
<evidence type="ECO:0000256" key="11">
    <source>
        <dbReference type="ARBA" id="ARBA00023136"/>
    </source>
</evidence>
<dbReference type="InterPro" id="IPR001915">
    <property type="entry name" value="Peptidase_M48"/>
</dbReference>
<keyword evidence="4" id="KW-0645">Protease</keyword>
<feature type="transmembrane region" description="Helical" evidence="12">
    <location>
        <begin position="103"/>
        <end position="125"/>
    </location>
</feature>
<evidence type="ECO:0000256" key="5">
    <source>
        <dbReference type="ARBA" id="ARBA00022692"/>
    </source>
</evidence>
<dbReference type="PANTHER" id="PTHR43221">
    <property type="entry name" value="PROTEASE HTPX"/>
    <property type="match status" value="1"/>
</dbReference>
<feature type="domain" description="Peptidase M48" evidence="13">
    <location>
        <begin position="283"/>
        <end position="463"/>
    </location>
</feature>
<comment type="subcellular location">
    <subcellularLocation>
        <location evidence="2">Cell membrane</location>
        <topology evidence="2">Multi-pass membrane protein</topology>
    </subcellularLocation>
</comment>
<dbReference type="GO" id="GO:0004222">
    <property type="term" value="F:metalloendopeptidase activity"/>
    <property type="evidence" value="ECO:0007669"/>
    <property type="project" value="InterPro"/>
</dbReference>
<evidence type="ECO:0000256" key="1">
    <source>
        <dbReference type="ARBA" id="ARBA00001947"/>
    </source>
</evidence>
<dbReference type="GO" id="GO:0046872">
    <property type="term" value="F:metal ion binding"/>
    <property type="evidence" value="ECO:0007669"/>
    <property type="project" value="UniProtKB-KW"/>
</dbReference>
<accession>A0A4D6X7F6</accession>
<protein>
    <recommendedName>
        <fullName evidence="13">Peptidase M48 domain-containing protein</fullName>
    </recommendedName>
</protein>
<dbReference type="OrthoDB" id="5295941at2"/>
<evidence type="ECO:0000256" key="2">
    <source>
        <dbReference type="ARBA" id="ARBA00004651"/>
    </source>
</evidence>
<feature type="transmembrane region" description="Helical" evidence="12">
    <location>
        <begin position="544"/>
        <end position="563"/>
    </location>
</feature>
<evidence type="ECO:0000256" key="7">
    <source>
        <dbReference type="ARBA" id="ARBA00022801"/>
    </source>
</evidence>
<feature type="transmembrane region" description="Helical" evidence="12">
    <location>
        <begin position="146"/>
        <end position="168"/>
    </location>
</feature>
<dbReference type="RefSeq" id="WP_136912334.1">
    <property type="nucleotide sequence ID" value="NZ_CP039371.1"/>
</dbReference>
<organism evidence="14 15">
    <name type="scientific">Pseudomonas putida</name>
    <name type="common">Arthrobacter siderocapsulatus</name>
    <dbReference type="NCBI Taxonomy" id="303"/>
    <lineage>
        <taxon>Bacteria</taxon>
        <taxon>Pseudomonadati</taxon>
        <taxon>Pseudomonadota</taxon>
        <taxon>Gammaproteobacteria</taxon>
        <taxon>Pseudomonadales</taxon>
        <taxon>Pseudomonadaceae</taxon>
        <taxon>Pseudomonas</taxon>
    </lineage>
</organism>
<dbReference type="Pfam" id="PF01435">
    <property type="entry name" value="Peptidase_M48"/>
    <property type="match status" value="1"/>
</dbReference>
<keyword evidence="8" id="KW-0862">Zinc</keyword>
<dbReference type="EMBL" id="CP039371">
    <property type="protein sequence ID" value="QCI10040.1"/>
    <property type="molecule type" value="Genomic_DNA"/>
</dbReference>
<keyword evidence="11 12" id="KW-0472">Membrane</keyword>
<dbReference type="AlphaFoldDB" id="A0A4D6X7F6"/>
<name>A0A4D6X7F6_PSEPU</name>
<dbReference type="PANTHER" id="PTHR43221:SF1">
    <property type="entry name" value="PROTEASE HTPX"/>
    <property type="match status" value="1"/>
</dbReference>
<keyword evidence="10" id="KW-0482">Metalloprotease</keyword>
<keyword evidence="7" id="KW-0378">Hydrolase</keyword>
<proteinExistence type="predicted"/>
<evidence type="ECO:0000256" key="9">
    <source>
        <dbReference type="ARBA" id="ARBA00022989"/>
    </source>
</evidence>
<sequence length="720" mass="79553">MTSRDTRILAWRLVLLPLLLLALAIWQGHRADGHRTLLLEERGRLHGFIAEVEHMQRERDHRDVQFNGRPVNPAMANSMAVLYLQQVERELTFARIGTALAQWSLPLATLLTLLGVGSLVTLRWAGKAALASRARLVRLFHRVRQLLPLVLAALMVLLTLTAVLEIAYEALWLFALKQTSAGVLKLQLLVGFLILAMLWPLYRLPGHLKTMLQLFNPEPHDIFGTPLTEQQAPELWARVRSLARRLDALEPDNIVVGCLEGFYVTSADVLLQPDERRLQGRTLYLPLPLLAVLSRSESDAVIAHELAHFSGEDTAYSMRFAPIYQGVWRSIGVLGEHMEAGFLRGLLTLPAFALAVYSMQRFDHAVSYWSRERELLADAAGAKIGGPQAVVDSLVRIGALEPLIDQHHAHLCGQPEQWPQDLLGAVLAHLEQQPIALPDNELADQLPHPTDTHPQTLQRIQALGMSAEDARHGQALRPVLVDQALARLAEDVPDVAALSRQLTAALGGFLARQRQEMRRELEERAQAVPSESIVREGAQVRGRFLLVVAIGCLLAALWLVLGVNVHGAKPGLITFFRVLAVGIAATGVMLGVFGWRFIKRAATPALILTRDTVRFANAPQAIALHCFDQYMIKVSPGLAVVLQLAEDAPLPVFHKRRFWEPDAKFDARTRQVTLALGRWSVDGKALSGGELSLLVGRYLEGGHARQALQALEGESAGDAR</sequence>
<evidence type="ECO:0000313" key="15">
    <source>
        <dbReference type="Proteomes" id="UP000298551"/>
    </source>
</evidence>
<evidence type="ECO:0000256" key="4">
    <source>
        <dbReference type="ARBA" id="ARBA00022670"/>
    </source>
</evidence>
<gene>
    <name evidence="14" type="ORF">E6B08_00710</name>
</gene>
<dbReference type="Gene3D" id="3.30.2010.10">
    <property type="entry name" value="Metalloproteases ('zincins'), catalytic domain"/>
    <property type="match status" value="1"/>
</dbReference>
<dbReference type="Proteomes" id="UP000298551">
    <property type="component" value="Chromosome"/>
</dbReference>
<evidence type="ECO:0000256" key="6">
    <source>
        <dbReference type="ARBA" id="ARBA00022723"/>
    </source>
</evidence>
<dbReference type="GO" id="GO:0005886">
    <property type="term" value="C:plasma membrane"/>
    <property type="evidence" value="ECO:0007669"/>
    <property type="project" value="UniProtKB-SubCell"/>
</dbReference>
<evidence type="ECO:0000256" key="3">
    <source>
        <dbReference type="ARBA" id="ARBA00022475"/>
    </source>
</evidence>
<evidence type="ECO:0000313" key="14">
    <source>
        <dbReference type="EMBL" id="QCI10040.1"/>
    </source>
</evidence>
<keyword evidence="9 12" id="KW-1133">Transmembrane helix</keyword>
<keyword evidence="3" id="KW-1003">Cell membrane</keyword>
<keyword evidence="6" id="KW-0479">Metal-binding</keyword>
<evidence type="ECO:0000256" key="12">
    <source>
        <dbReference type="SAM" id="Phobius"/>
    </source>
</evidence>
<evidence type="ECO:0000259" key="13">
    <source>
        <dbReference type="Pfam" id="PF01435"/>
    </source>
</evidence>